<proteinExistence type="predicted"/>
<dbReference type="EMBL" id="VLLG01000005">
    <property type="protein sequence ID" value="TWI84507.1"/>
    <property type="molecule type" value="Genomic_DNA"/>
</dbReference>
<feature type="signal peptide" evidence="1">
    <location>
        <begin position="1"/>
        <end position="23"/>
    </location>
</feature>
<dbReference type="Pfam" id="PF11751">
    <property type="entry name" value="PorP_SprF"/>
    <property type="match status" value="1"/>
</dbReference>
<dbReference type="Proteomes" id="UP000316778">
    <property type="component" value="Unassembled WGS sequence"/>
</dbReference>
<accession>A0A562STA4</accession>
<feature type="chain" id="PRO_5022042384" evidence="1">
    <location>
        <begin position="24"/>
        <end position="335"/>
    </location>
</feature>
<keyword evidence="1" id="KW-0732">Signal</keyword>
<evidence type="ECO:0000313" key="2">
    <source>
        <dbReference type="EMBL" id="TWI84507.1"/>
    </source>
</evidence>
<reference evidence="2 3" key="1">
    <citation type="journal article" date="2013" name="Stand. Genomic Sci.">
        <title>Genomic Encyclopedia of Type Strains, Phase I: The one thousand microbial genomes (KMG-I) project.</title>
        <authorList>
            <person name="Kyrpides N.C."/>
            <person name="Woyke T."/>
            <person name="Eisen J.A."/>
            <person name="Garrity G."/>
            <person name="Lilburn T.G."/>
            <person name="Beck B.J."/>
            <person name="Whitman W.B."/>
            <person name="Hugenholtz P."/>
            <person name="Klenk H.P."/>
        </authorList>
    </citation>
    <scope>NUCLEOTIDE SEQUENCE [LARGE SCALE GENOMIC DNA]</scope>
    <source>
        <strain evidence="2 3">DSM 13484</strain>
    </source>
</reference>
<organism evidence="2 3">
    <name type="scientific">Chitinophaga japonensis</name>
    <name type="common">Flexibacter japonensis</name>
    <dbReference type="NCBI Taxonomy" id="104662"/>
    <lineage>
        <taxon>Bacteria</taxon>
        <taxon>Pseudomonadati</taxon>
        <taxon>Bacteroidota</taxon>
        <taxon>Chitinophagia</taxon>
        <taxon>Chitinophagales</taxon>
        <taxon>Chitinophagaceae</taxon>
        <taxon>Chitinophaga</taxon>
    </lineage>
</organism>
<keyword evidence="3" id="KW-1185">Reference proteome</keyword>
<dbReference type="OrthoDB" id="1186563at2"/>
<dbReference type="InterPro" id="IPR019861">
    <property type="entry name" value="PorP/SprF_Bacteroidetes"/>
</dbReference>
<sequence>MKTTIITLCMLIVATLAAFESRAQIDPHFSQYYVYPAWLNPALTGAFDGDYRLSAIYRTQWGNVSSPFSTFGASADIRTDRNFNFGASVLNQTAGDGGYHYTTAYANFAYTGVKFGAQQTHQLAFGMQLGLIQRKFDPTKLTFGDQWNPITGYNPGNTTADVLTRTSAMSFDAGAGVLYYDAAPGKKYNLFGGFSVAHLSRPKDQFSGKGDARFPLRYIGHAGVRLALSDVLSLTPNVMYMRQGSASEKMIGAYAQMNAAMNTDFLLGANYRLDDAFSAYAGFIYKTMMLGASYDINTSDLGKMVRGSNSFEVSLTFIGRKKTKTPEVEFVCPRL</sequence>
<name>A0A562STA4_CHIJA</name>
<protein>
    <submittedName>
        <fullName evidence="2">Type IX secretion system PorP/SprF family membrane protein</fullName>
    </submittedName>
</protein>
<dbReference type="RefSeq" id="WP_145718217.1">
    <property type="nucleotide sequence ID" value="NZ_BAAAFY010000002.1"/>
</dbReference>
<gene>
    <name evidence="2" type="ORF">LX66_4877</name>
</gene>
<dbReference type="AlphaFoldDB" id="A0A562STA4"/>
<comment type="caution">
    <text evidence="2">The sequence shown here is derived from an EMBL/GenBank/DDBJ whole genome shotgun (WGS) entry which is preliminary data.</text>
</comment>
<dbReference type="NCBIfam" id="TIGR03519">
    <property type="entry name" value="T9SS_PorP_fam"/>
    <property type="match status" value="1"/>
</dbReference>
<evidence type="ECO:0000256" key="1">
    <source>
        <dbReference type="SAM" id="SignalP"/>
    </source>
</evidence>
<evidence type="ECO:0000313" key="3">
    <source>
        <dbReference type="Proteomes" id="UP000316778"/>
    </source>
</evidence>